<dbReference type="NCBIfam" id="TIGR00158">
    <property type="entry name" value="L9"/>
    <property type="match status" value="1"/>
</dbReference>
<keyword evidence="5 7" id="KW-0687">Ribonucleoprotein</keyword>
<dbReference type="GO" id="GO:0019843">
    <property type="term" value="F:rRNA binding"/>
    <property type="evidence" value="ECO:0007669"/>
    <property type="project" value="UniProtKB-UniRule"/>
</dbReference>
<evidence type="ECO:0000259" key="9">
    <source>
        <dbReference type="Pfam" id="PF01281"/>
    </source>
</evidence>
<dbReference type="GO" id="GO:0006412">
    <property type="term" value="P:translation"/>
    <property type="evidence" value="ECO:0007669"/>
    <property type="project" value="UniProtKB-UniRule"/>
</dbReference>
<dbReference type="AlphaFoldDB" id="A0A6N7VGB0"/>
<dbReference type="Pfam" id="PF01281">
    <property type="entry name" value="Ribosomal_L9_N"/>
    <property type="match status" value="1"/>
</dbReference>
<name>A0A6N7VGB0_9FIRM</name>
<comment type="function">
    <text evidence="7">Binds to the 23S rRNA.</text>
</comment>
<dbReference type="InterPro" id="IPR000244">
    <property type="entry name" value="Ribosomal_bL9"/>
</dbReference>
<dbReference type="Proteomes" id="UP000441925">
    <property type="component" value="Unassembled WGS sequence"/>
</dbReference>
<dbReference type="InterPro" id="IPR009027">
    <property type="entry name" value="Ribosomal_bL9/RNase_H1_N"/>
</dbReference>
<organism evidence="11 12">
    <name type="scientific">Anaerococcus porci</name>
    <dbReference type="NCBI Taxonomy" id="2652269"/>
    <lineage>
        <taxon>Bacteria</taxon>
        <taxon>Bacillati</taxon>
        <taxon>Bacillota</taxon>
        <taxon>Tissierellia</taxon>
        <taxon>Tissierellales</taxon>
        <taxon>Peptoniphilaceae</taxon>
        <taxon>Anaerococcus</taxon>
    </lineage>
</organism>
<dbReference type="InterPro" id="IPR020070">
    <property type="entry name" value="Ribosomal_bL9_N"/>
</dbReference>
<feature type="domain" description="Ribosomal protein L9" evidence="9">
    <location>
        <begin position="1"/>
        <end position="47"/>
    </location>
</feature>
<keyword evidence="4 7" id="KW-0689">Ribosomal protein</keyword>
<dbReference type="RefSeq" id="WP_154541603.1">
    <property type="nucleotide sequence ID" value="NZ_JAXDSU010000054.1"/>
</dbReference>
<evidence type="ECO:0000256" key="6">
    <source>
        <dbReference type="ARBA" id="ARBA00035292"/>
    </source>
</evidence>
<dbReference type="Gene3D" id="3.40.5.10">
    <property type="entry name" value="Ribosomal protein L9, N-terminal domain"/>
    <property type="match status" value="1"/>
</dbReference>
<dbReference type="InterPro" id="IPR020069">
    <property type="entry name" value="Ribosomal_bL9_C"/>
</dbReference>
<evidence type="ECO:0000256" key="7">
    <source>
        <dbReference type="HAMAP-Rule" id="MF_00503"/>
    </source>
</evidence>
<evidence type="ECO:0000256" key="8">
    <source>
        <dbReference type="SAM" id="Coils"/>
    </source>
</evidence>
<dbReference type="PANTHER" id="PTHR21368">
    <property type="entry name" value="50S RIBOSOMAL PROTEIN L9"/>
    <property type="match status" value="1"/>
</dbReference>
<dbReference type="InterPro" id="IPR036935">
    <property type="entry name" value="Ribosomal_bL9_N_sf"/>
</dbReference>
<dbReference type="EMBL" id="VULQ01000012">
    <property type="protein sequence ID" value="MSS78480.1"/>
    <property type="molecule type" value="Genomic_DNA"/>
</dbReference>
<evidence type="ECO:0000256" key="1">
    <source>
        <dbReference type="ARBA" id="ARBA00010605"/>
    </source>
</evidence>
<evidence type="ECO:0000256" key="5">
    <source>
        <dbReference type="ARBA" id="ARBA00023274"/>
    </source>
</evidence>
<comment type="caution">
    <text evidence="11">The sequence shown here is derived from an EMBL/GenBank/DDBJ whole genome shotgun (WGS) entry which is preliminary data.</text>
</comment>
<evidence type="ECO:0000256" key="4">
    <source>
        <dbReference type="ARBA" id="ARBA00022980"/>
    </source>
</evidence>
<accession>A0A6N7VGB0</accession>
<dbReference type="InterPro" id="IPR020594">
    <property type="entry name" value="Ribosomal_bL9_bac/chp"/>
</dbReference>
<evidence type="ECO:0000259" key="10">
    <source>
        <dbReference type="Pfam" id="PF03948"/>
    </source>
</evidence>
<dbReference type="GO" id="GO:0003735">
    <property type="term" value="F:structural constituent of ribosome"/>
    <property type="evidence" value="ECO:0007669"/>
    <property type="project" value="InterPro"/>
</dbReference>
<gene>
    <name evidence="7" type="primary">rplI</name>
    <name evidence="11" type="ORF">FYJ26_08740</name>
</gene>
<keyword evidence="2 7" id="KW-0699">rRNA-binding</keyword>
<evidence type="ECO:0000313" key="11">
    <source>
        <dbReference type="EMBL" id="MSS78480.1"/>
    </source>
</evidence>
<dbReference type="GO" id="GO:0005840">
    <property type="term" value="C:ribosome"/>
    <property type="evidence" value="ECO:0007669"/>
    <property type="project" value="UniProtKB-KW"/>
</dbReference>
<dbReference type="InterPro" id="IPR036791">
    <property type="entry name" value="Ribosomal_bL9_C_sf"/>
</dbReference>
<dbReference type="GO" id="GO:1990904">
    <property type="term" value="C:ribonucleoprotein complex"/>
    <property type="evidence" value="ECO:0007669"/>
    <property type="project" value="UniProtKB-KW"/>
</dbReference>
<comment type="similarity">
    <text evidence="1 7">Belongs to the bacterial ribosomal protein bL9 family.</text>
</comment>
<feature type="domain" description="Large ribosomal subunit protein bL9 C-terminal" evidence="10">
    <location>
        <begin position="63"/>
        <end position="145"/>
    </location>
</feature>
<dbReference type="SUPFAM" id="SSF55653">
    <property type="entry name" value="Ribosomal protein L9 C-domain"/>
    <property type="match status" value="1"/>
</dbReference>
<keyword evidence="8" id="KW-0175">Coiled coil</keyword>
<evidence type="ECO:0000313" key="12">
    <source>
        <dbReference type="Proteomes" id="UP000441925"/>
    </source>
</evidence>
<evidence type="ECO:0000256" key="3">
    <source>
        <dbReference type="ARBA" id="ARBA00022884"/>
    </source>
</evidence>
<dbReference type="SUPFAM" id="SSF55658">
    <property type="entry name" value="L9 N-domain-like"/>
    <property type="match status" value="1"/>
</dbReference>
<keyword evidence="12" id="KW-1185">Reference proteome</keyword>
<dbReference type="PROSITE" id="PS50890">
    <property type="entry name" value="PUA"/>
    <property type="match status" value="1"/>
</dbReference>
<dbReference type="HAMAP" id="MF_00503">
    <property type="entry name" value="Ribosomal_bL9"/>
    <property type="match status" value="1"/>
</dbReference>
<sequence>MKIILTEDVKKIGKKGEVVNVKQGYFRNYILPNNLGIEANKENLAKLREHQAEIKKQEDENIAKAKENKEKIENTEITIKVRAGEEGKLFGSITSKDIMEALNKKNIEVDKKKIDKTDKIDSLGEYTVDIKLYQQISASLKVIVEAE</sequence>
<dbReference type="Pfam" id="PF03948">
    <property type="entry name" value="Ribosomal_L9_C"/>
    <property type="match status" value="1"/>
</dbReference>
<protein>
    <recommendedName>
        <fullName evidence="6 7">Large ribosomal subunit protein bL9</fullName>
    </recommendedName>
</protein>
<dbReference type="Gene3D" id="3.10.430.100">
    <property type="entry name" value="Ribosomal protein L9, C-terminal domain"/>
    <property type="match status" value="1"/>
</dbReference>
<proteinExistence type="inferred from homology"/>
<feature type="coiled-coil region" evidence="8">
    <location>
        <begin position="37"/>
        <end position="75"/>
    </location>
</feature>
<evidence type="ECO:0000256" key="2">
    <source>
        <dbReference type="ARBA" id="ARBA00022730"/>
    </source>
</evidence>
<keyword evidence="3 7" id="KW-0694">RNA-binding</keyword>
<reference evidence="11 12" key="1">
    <citation type="submission" date="2019-08" db="EMBL/GenBank/DDBJ databases">
        <title>In-depth cultivation of the pig gut microbiome towards novel bacterial diversity and tailored functional studies.</title>
        <authorList>
            <person name="Wylensek D."/>
            <person name="Hitch T.C.A."/>
            <person name="Clavel T."/>
        </authorList>
    </citation>
    <scope>NUCLEOTIDE SEQUENCE [LARGE SCALE GENOMIC DNA]</scope>
    <source>
        <strain evidence="11 12">WCA-380-WT-2B</strain>
    </source>
</reference>